<dbReference type="Gene3D" id="1.10.150.50">
    <property type="entry name" value="Transcription Factor, Ets-1"/>
    <property type="match status" value="1"/>
</dbReference>
<dbReference type="SMART" id="SM00398">
    <property type="entry name" value="HMG"/>
    <property type="match status" value="1"/>
</dbReference>
<dbReference type="Proteomes" id="UP000249619">
    <property type="component" value="Unassembled WGS sequence"/>
</dbReference>
<dbReference type="CDD" id="cd01732">
    <property type="entry name" value="LSm5"/>
    <property type="match status" value="1"/>
</dbReference>
<reference evidence="7" key="1">
    <citation type="submission" date="2018-05" db="EMBL/GenBank/DDBJ databases">
        <title>Draft genome sequence of Stemphylium lycopersici strain CIDEFI 213.</title>
        <authorList>
            <person name="Medina R."/>
            <person name="Franco M.E.E."/>
            <person name="Lucentini C.G."/>
            <person name="Saparrat M.C.N."/>
            <person name="Balatti P.A."/>
        </authorList>
    </citation>
    <scope>NUCLEOTIDE SEQUENCE [LARGE SCALE GENOMIC DNA]</scope>
    <source>
        <strain evidence="7">CIDEFI 213</strain>
    </source>
</reference>
<organism evidence="6 7">
    <name type="scientific">Stemphylium lycopersici</name>
    <name type="common">Tomato gray leaf spot disease fungus</name>
    <name type="synonym">Thyrospora lycopersici</name>
    <dbReference type="NCBI Taxonomy" id="183478"/>
    <lineage>
        <taxon>Eukaryota</taxon>
        <taxon>Fungi</taxon>
        <taxon>Dikarya</taxon>
        <taxon>Ascomycota</taxon>
        <taxon>Pezizomycotina</taxon>
        <taxon>Dothideomycetes</taxon>
        <taxon>Pleosporomycetidae</taxon>
        <taxon>Pleosporales</taxon>
        <taxon>Pleosporineae</taxon>
        <taxon>Pleosporaceae</taxon>
        <taxon>Stemphylium</taxon>
    </lineage>
</organism>
<dbReference type="InterPro" id="IPR001660">
    <property type="entry name" value="SAM"/>
</dbReference>
<dbReference type="SUPFAM" id="SSF50182">
    <property type="entry name" value="Sm-like ribonucleoproteins"/>
    <property type="match status" value="1"/>
</dbReference>
<feature type="compositionally biased region" description="Polar residues" evidence="4">
    <location>
        <begin position="434"/>
        <end position="476"/>
    </location>
</feature>
<accession>A0A364NF02</accession>
<feature type="region of interest" description="Disordered" evidence="4">
    <location>
        <begin position="268"/>
        <end position="341"/>
    </location>
</feature>
<evidence type="ECO:0000259" key="5">
    <source>
        <dbReference type="PROSITE" id="PS50118"/>
    </source>
</evidence>
<dbReference type="EMBL" id="QGDH01000007">
    <property type="protein sequence ID" value="RAR15905.1"/>
    <property type="molecule type" value="Genomic_DNA"/>
</dbReference>
<feature type="compositionally biased region" description="Low complexity" evidence="4">
    <location>
        <begin position="605"/>
        <end position="614"/>
    </location>
</feature>
<dbReference type="InterPro" id="IPR051965">
    <property type="entry name" value="ChromReg_NeuronalGeneExpr"/>
</dbReference>
<feature type="compositionally biased region" description="Polar residues" evidence="4">
    <location>
        <begin position="489"/>
        <end position="506"/>
    </location>
</feature>
<dbReference type="GO" id="GO:0005634">
    <property type="term" value="C:nucleus"/>
    <property type="evidence" value="ECO:0007669"/>
    <property type="project" value="UniProtKB-UniRule"/>
</dbReference>
<dbReference type="SUPFAM" id="SSF47095">
    <property type="entry name" value="HMG-box"/>
    <property type="match status" value="1"/>
</dbReference>
<dbReference type="PANTHER" id="PTHR46040">
    <property type="entry name" value="HIGH MOBILITY GROUP PROTEIN 2"/>
    <property type="match status" value="1"/>
</dbReference>
<name>A0A364NF02_STELY</name>
<evidence type="ECO:0000256" key="4">
    <source>
        <dbReference type="SAM" id="MobiDB-lite"/>
    </source>
</evidence>
<evidence type="ECO:0000256" key="1">
    <source>
        <dbReference type="ARBA" id="ARBA00023125"/>
    </source>
</evidence>
<feature type="region of interest" description="Disordered" evidence="4">
    <location>
        <begin position="147"/>
        <end position="177"/>
    </location>
</feature>
<dbReference type="Pfam" id="PF00536">
    <property type="entry name" value="SAM_1"/>
    <property type="match status" value="1"/>
</dbReference>
<feature type="domain" description="HMG box" evidence="5">
    <location>
        <begin position="335"/>
        <end position="401"/>
    </location>
</feature>
<dbReference type="Pfam" id="PF00505">
    <property type="entry name" value="HMG_box"/>
    <property type="match status" value="1"/>
</dbReference>
<comment type="caution">
    <text evidence="6">The sequence shown here is derived from an EMBL/GenBank/DDBJ whole genome shotgun (WGS) entry which is preliminary data.</text>
</comment>
<evidence type="ECO:0000313" key="6">
    <source>
        <dbReference type="EMBL" id="RAR15905.1"/>
    </source>
</evidence>
<feature type="compositionally biased region" description="Basic and acidic residues" evidence="4">
    <location>
        <begin position="583"/>
        <end position="602"/>
    </location>
</feature>
<dbReference type="InterPro" id="IPR009071">
    <property type="entry name" value="HMG_box_dom"/>
</dbReference>
<keyword evidence="2 3" id="KW-0539">Nucleus</keyword>
<gene>
    <name evidence="6" type="ORF">DDE83_000702</name>
</gene>
<feature type="compositionally biased region" description="Pro residues" evidence="4">
    <location>
        <begin position="638"/>
        <end position="658"/>
    </location>
</feature>
<dbReference type="Pfam" id="PF01423">
    <property type="entry name" value="LSM"/>
    <property type="match status" value="1"/>
</dbReference>
<dbReference type="GO" id="GO:0032991">
    <property type="term" value="C:protein-containing complex"/>
    <property type="evidence" value="ECO:0007669"/>
    <property type="project" value="UniProtKB-ARBA"/>
</dbReference>
<dbReference type="InterPro" id="IPR036910">
    <property type="entry name" value="HMG_box_dom_sf"/>
</dbReference>
<feature type="region of interest" description="Disordered" evidence="4">
    <location>
        <begin position="419"/>
        <end position="670"/>
    </location>
</feature>
<dbReference type="SMART" id="SM00651">
    <property type="entry name" value="Sm"/>
    <property type="match status" value="1"/>
</dbReference>
<evidence type="ECO:0000313" key="7">
    <source>
        <dbReference type="Proteomes" id="UP000249619"/>
    </source>
</evidence>
<dbReference type="InterPro" id="IPR013761">
    <property type="entry name" value="SAM/pointed_sf"/>
</dbReference>
<dbReference type="GO" id="GO:0003677">
    <property type="term" value="F:DNA binding"/>
    <property type="evidence" value="ECO:0007669"/>
    <property type="project" value="UniProtKB-UniRule"/>
</dbReference>
<dbReference type="Gene3D" id="1.10.30.10">
    <property type="entry name" value="High mobility group box domain"/>
    <property type="match status" value="1"/>
</dbReference>
<dbReference type="InterPro" id="IPR033871">
    <property type="entry name" value="LSm5"/>
</dbReference>
<dbReference type="InterPro" id="IPR010920">
    <property type="entry name" value="LSM_dom_sf"/>
</dbReference>
<feature type="compositionally biased region" description="Basic residues" evidence="4">
    <location>
        <begin position="419"/>
        <end position="428"/>
    </location>
</feature>
<proteinExistence type="predicted"/>
<evidence type="ECO:0000256" key="2">
    <source>
        <dbReference type="ARBA" id="ARBA00023242"/>
    </source>
</evidence>
<feature type="DNA-binding region" description="HMG box" evidence="3">
    <location>
        <begin position="335"/>
        <end position="401"/>
    </location>
</feature>
<dbReference type="PANTHER" id="PTHR46040:SF3">
    <property type="entry name" value="HIGH MOBILITY GROUP PROTEIN 2"/>
    <property type="match status" value="1"/>
</dbReference>
<feature type="compositionally biased region" description="Basic and acidic residues" evidence="4">
    <location>
        <begin position="294"/>
        <end position="307"/>
    </location>
</feature>
<dbReference type="STRING" id="183478.A0A364NF02"/>
<evidence type="ECO:0000256" key="3">
    <source>
        <dbReference type="PROSITE-ProRule" id="PRU00267"/>
    </source>
</evidence>
<dbReference type="GO" id="GO:0010468">
    <property type="term" value="P:regulation of gene expression"/>
    <property type="evidence" value="ECO:0007669"/>
    <property type="project" value="TreeGrafter"/>
</dbReference>
<dbReference type="SMART" id="SM00454">
    <property type="entry name" value="SAM"/>
    <property type="match status" value="1"/>
</dbReference>
<dbReference type="InterPro" id="IPR001163">
    <property type="entry name" value="Sm_dom_euk/arc"/>
</dbReference>
<dbReference type="PROSITE" id="PS50118">
    <property type="entry name" value="HMG_BOX_2"/>
    <property type="match status" value="1"/>
</dbReference>
<keyword evidence="7" id="KW-1185">Reference proteome</keyword>
<dbReference type="SUPFAM" id="SSF47769">
    <property type="entry name" value="SAM/Pointed domain"/>
    <property type="match status" value="1"/>
</dbReference>
<sequence>MSLENLLPLELIDKCVGSQIWVIMNGGKEFTGKLVGFDDYVTEIRKLIPTFSDPAEGNVQLPKILLNGNNICMATGAGSFSTDAGKSSVLSQAPLVRAALAVDQQISSAGAPPDDGDGPLLQHTAGSGWAATCQFDVTGANGLHLAPQTRSHASSTTSQQSAAPGQPISAPQSLQDTPQMSAPHLLNLFDHHASHSRSLHHITHAVAPTPSYMSDLKDRLARLGLSQYHQVFAAEGFDTWETVLDITESDLSSLNVKLGHRRKLQRAIAESRGQSSEKPLPINLARAGSTADSYRSDDSGPESKSKQPETNNTTSGGTGAKRKYRRHPKPDEHAPERPPSAYVIFSNQVRESLKGQDLSFTEIAKVVGEKWQVLPVEEREGCERQANGAKEKYYAELAEYKKTPQYEAYQKYLEDFKAKHSVPTKGKRSKLDTDTSTLTRAGSNEQNEQTANRRLSSCQPENNANTQQKPDSNQPLGPSRLPLGPTYPTKPTSPTNRSLSGFNSPRSGERFSPISASPRSAAQPREGVFESSINNPLRDSRVPYDTNSYQQPVYGTDLNHQSSSTPPPSYTYQSHFQAPLELPPRRTVRDPNRLPPLSHEDTTLSSESGQSGQGLPTASYPEQTLPMDPSKTIRMLPQPVPSLGPSPSPLDRPVPPMAPSHYTHHPHDYRSQGPLAVLVRAGELASRVADEDAADNAGSP</sequence>
<dbReference type="AlphaFoldDB" id="A0A364NF02"/>
<keyword evidence="1 3" id="KW-0238">DNA-binding</keyword>
<feature type="compositionally biased region" description="Low complexity" evidence="4">
    <location>
        <begin position="148"/>
        <end position="163"/>
    </location>
</feature>
<dbReference type="Gene3D" id="2.30.30.100">
    <property type="match status" value="1"/>
</dbReference>
<protein>
    <submittedName>
        <fullName evidence="6">High mobility group hmg1 hmg2</fullName>
    </submittedName>
</protein>